<dbReference type="InterPro" id="IPR040354">
    <property type="entry name" value="TCTN1-3"/>
</dbReference>
<proteinExistence type="inferred from homology"/>
<dbReference type="EMBL" id="WIXP02000008">
    <property type="protein sequence ID" value="KAF6206316.1"/>
    <property type="molecule type" value="Genomic_DNA"/>
</dbReference>
<reference evidence="7" key="1">
    <citation type="journal article" date="2021" name="Mol. Ecol. Resour.">
        <title>Apolygus lucorum genome provides insights into omnivorousness and mesophyll feeding.</title>
        <authorList>
            <person name="Liu Y."/>
            <person name="Liu H."/>
            <person name="Wang H."/>
            <person name="Huang T."/>
            <person name="Liu B."/>
            <person name="Yang B."/>
            <person name="Yin L."/>
            <person name="Li B."/>
            <person name="Zhang Y."/>
            <person name="Zhang S."/>
            <person name="Jiang F."/>
            <person name="Zhang X."/>
            <person name="Ren Y."/>
            <person name="Wang B."/>
            <person name="Wang S."/>
            <person name="Lu Y."/>
            <person name="Wu K."/>
            <person name="Fan W."/>
            <person name="Wang G."/>
        </authorList>
    </citation>
    <scope>NUCLEOTIDE SEQUENCE</scope>
    <source>
        <strain evidence="7">12Hb</strain>
    </source>
</reference>
<keyword evidence="3" id="KW-0970">Cilium biogenesis/degradation</keyword>
<dbReference type="AlphaFoldDB" id="A0A6A4JEP1"/>
<name>A0A6A4JEP1_APOLU</name>
<evidence type="ECO:0000256" key="2">
    <source>
        <dbReference type="ARBA" id="ARBA00022729"/>
    </source>
</evidence>
<evidence type="ECO:0000256" key="1">
    <source>
        <dbReference type="ARBA" id="ARBA00007633"/>
    </source>
</evidence>
<comment type="similarity">
    <text evidence="1">Belongs to the tectonic family.</text>
</comment>
<dbReference type="PANTHER" id="PTHR14611">
    <property type="entry name" value="TECTONIC FAMILY MEMBER"/>
    <property type="match status" value="1"/>
</dbReference>
<protein>
    <submittedName>
        <fullName evidence="7">Uncharacterized protein</fullName>
    </submittedName>
</protein>
<evidence type="ECO:0000313" key="7">
    <source>
        <dbReference type="EMBL" id="KAF6206316.1"/>
    </source>
</evidence>
<dbReference type="PANTHER" id="PTHR14611:SF6">
    <property type="entry name" value="TECTONIC-2"/>
    <property type="match status" value="1"/>
</dbReference>
<keyword evidence="2" id="KW-0732">Signal</keyword>
<evidence type="ECO:0000259" key="6">
    <source>
        <dbReference type="Pfam" id="PF25752"/>
    </source>
</evidence>
<gene>
    <name evidence="7" type="ORF">GE061_017547</name>
</gene>
<evidence type="ECO:0000313" key="8">
    <source>
        <dbReference type="Proteomes" id="UP000466442"/>
    </source>
</evidence>
<dbReference type="InterPro" id="IPR011677">
    <property type="entry name" value="TCTN1-3_dom"/>
</dbReference>
<dbReference type="GO" id="GO:0060271">
    <property type="term" value="P:cilium assembly"/>
    <property type="evidence" value="ECO:0007669"/>
    <property type="project" value="TreeGrafter"/>
</dbReference>
<evidence type="ECO:0000256" key="4">
    <source>
        <dbReference type="ARBA" id="ARBA00023180"/>
    </source>
</evidence>
<feature type="domain" description="Tectonic-1-3" evidence="5">
    <location>
        <begin position="172"/>
        <end position="362"/>
    </location>
</feature>
<accession>A0A6A4JEP1</accession>
<sequence length="389" mass="44603">MSFACTLNGFLHFLISLGCLLNFTCSLQMKDLLFVEKRSHSSFELVKEFFNRTLLPLCDLTANVCDINCCRDSDCSDENIEVFDCSSEVDSWDTDPSFSDPYYCYNNYSSPDPVLCYEIQNSPYLGTYYLEERVMKRKRLEFLLENLAASSIKKFFDLDQIELKEISNNVIYKYGVKLLFDRSKVSFTFPSEILGNGYCSYSSPVRYLLDSTAVCTSKIDAHLCEQNPRFNLKSYFEEDDDGELHLAEIYSGNVSSSIKANVRIVCSPDILEIEQFLALSDIRYAQCDDLTLVKRAKLDSVLNICMNVVRNVGYRFSWHENTLLSLDVTVVLSNVPLDRPYTTVPSKRGVPSHVTQIFEIEFEKKEGKTYALEQSSYTRNDRIAVHSFS</sequence>
<organism evidence="7 8">
    <name type="scientific">Apolygus lucorum</name>
    <name type="common">Small green plant bug</name>
    <name type="synonym">Lygocoris lucorum</name>
    <dbReference type="NCBI Taxonomy" id="248454"/>
    <lineage>
        <taxon>Eukaryota</taxon>
        <taxon>Metazoa</taxon>
        <taxon>Ecdysozoa</taxon>
        <taxon>Arthropoda</taxon>
        <taxon>Hexapoda</taxon>
        <taxon>Insecta</taxon>
        <taxon>Pterygota</taxon>
        <taxon>Neoptera</taxon>
        <taxon>Paraneoptera</taxon>
        <taxon>Hemiptera</taxon>
        <taxon>Heteroptera</taxon>
        <taxon>Panheteroptera</taxon>
        <taxon>Cimicomorpha</taxon>
        <taxon>Miridae</taxon>
        <taxon>Mirini</taxon>
        <taxon>Apolygus</taxon>
    </lineage>
</organism>
<evidence type="ECO:0000259" key="5">
    <source>
        <dbReference type="Pfam" id="PF07773"/>
    </source>
</evidence>
<keyword evidence="4" id="KW-0325">Glycoprotein</keyword>
<dbReference type="OrthoDB" id="8172233at2759"/>
<dbReference type="Pfam" id="PF07773">
    <property type="entry name" value="TCTN_DUF1619"/>
    <property type="match status" value="1"/>
</dbReference>
<dbReference type="Pfam" id="PF25752">
    <property type="entry name" value="DUF1619_N"/>
    <property type="match status" value="1"/>
</dbReference>
<comment type="caution">
    <text evidence="7">The sequence shown here is derived from an EMBL/GenBank/DDBJ whole genome shotgun (WGS) entry which is preliminary data.</text>
</comment>
<feature type="domain" description="Tectonic-1-3 N-terminal" evidence="6">
    <location>
        <begin position="48"/>
        <end position="89"/>
    </location>
</feature>
<dbReference type="Proteomes" id="UP000466442">
    <property type="component" value="Unassembled WGS sequence"/>
</dbReference>
<evidence type="ECO:0000256" key="3">
    <source>
        <dbReference type="ARBA" id="ARBA00022794"/>
    </source>
</evidence>
<dbReference type="InterPro" id="IPR057724">
    <property type="entry name" value="TCTN1-3_N"/>
</dbReference>
<keyword evidence="8" id="KW-1185">Reference proteome</keyword>